<dbReference type="Gene3D" id="3.30.565.10">
    <property type="entry name" value="Histidine kinase-like ATPase, C-terminal domain"/>
    <property type="match status" value="1"/>
</dbReference>
<dbReference type="InterPro" id="IPR036097">
    <property type="entry name" value="HisK_dim/P_sf"/>
</dbReference>
<evidence type="ECO:0000256" key="8">
    <source>
        <dbReference type="SAM" id="Phobius"/>
    </source>
</evidence>
<keyword evidence="7 8" id="KW-1133">Transmembrane helix</keyword>
<keyword evidence="3" id="KW-0597">Phosphoprotein</keyword>
<dbReference type="Proteomes" id="UP000753802">
    <property type="component" value="Unassembled WGS sequence"/>
</dbReference>
<dbReference type="EC" id="2.7.13.3" evidence="2"/>
<dbReference type="Gene3D" id="1.10.287.130">
    <property type="match status" value="1"/>
</dbReference>
<evidence type="ECO:0000256" key="6">
    <source>
        <dbReference type="ARBA" id="ARBA00022777"/>
    </source>
</evidence>
<proteinExistence type="predicted"/>
<protein>
    <recommendedName>
        <fullName evidence="2">histidine kinase</fullName>
        <ecNumber evidence="2">2.7.13.3</ecNumber>
    </recommendedName>
</protein>
<dbReference type="Pfam" id="PF00512">
    <property type="entry name" value="HisKA"/>
    <property type="match status" value="1"/>
</dbReference>
<keyword evidence="5 8" id="KW-0812">Transmembrane</keyword>
<evidence type="ECO:0000313" key="10">
    <source>
        <dbReference type="EMBL" id="NCI49792.1"/>
    </source>
</evidence>
<accession>A0ABW9ZTR7</accession>
<feature type="transmembrane region" description="Helical" evidence="8">
    <location>
        <begin position="12"/>
        <end position="32"/>
    </location>
</feature>
<evidence type="ECO:0000256" key="5">
    <source>
        <dbReference type="ARBA" id="ARBA00022692"/>
    </source>
</evidence>
<dbReference type="GO" id="GO:0016301">
    <property type="term" value="F:kinase activity"/>
    <property type="evidence" value="ECO:0007669"/>
    <property type="project" value="UniProtKB-KW"/>
</dbReference>
<keyword evidence="11" id="KW-1185">Reference proteome</keyword>
<sequence>MSKTLEQKNTRYLLTWLPLVLLLGSVLFYVILTGHARHMQEKQLELKQQNIWQAFATGALPTQIKGEYTITKLSLPVNDVGKIQDTDSGYTVLSKQYELNGDHYLLTTLVTSKEYSHLLVKVFATEIFVFMLLLFSIVVINRKTSKRLWQPFYKTLQAASDYDIAKNNSFAPLTETGITEFNQLNKELTDLAAKNNRAYSNQKQFVENASHEIQTPLAIIRSKLDLLINEPGLTEGTALLLADITQANDRLSQLNKSLLLLAKIDNNQFPDQERINISQLLSSIISNYQEHYDNFPVTDLLIADNIYLTANPALIEILFSNLIKNAVVHNFPGGYIRVTLNGSEFSIENSGMSLTIEPGYLFERFRKGTSDIKTTGLGLALVKQIAQLYGLEVLYTHQNGIHHIKVTFGTGNLPNLS</sequence>
<evidence type="ECO:0000256" key="3">
    <source>
        <dbReference type="ARBA" id="ARBA00022553"/>
    </source>
</evidence>
<reference evidence="10 11" key="1">
    <citation type="submission" date="2020-01" db="EMBL/GenBank/DDBJ databases">
        <title>Genome analysis.</title>
        <authorList>
            <person name="Wu S."/>
            <person name="Wang G."/>
        </authorList>
    </citation>
    <scope>NUCLEOTIDE SEQUENCE [LARGE SCALE GENOMIC DNA]</scope>
    <source>
        <strain evidence="10 11">SYL130</strain>
    </source>
</reference>
<dbReference type="PROSITE" id="PS50109">
    <property type="entry name" value="HIS_KIN"/>
    <property type="match status" value="1"/>
</dbReference>
<name>A0ABW9ZTR7_9BACT</name>
<comment type="caution">
    <text evidence="10">The sequence shown here is derived from an EMBL/GenBank/DDBJ whole genome shotgun (WGS) entry which is preliminary data.</text>
</comment>
<dbReference type="InterPro" id="IPR036890">
    <property type="entry name" value="HATPase_C_sf"/>
</dbReference>
<dbReference type="SMART" id="SM00387">
    <property type="entry name" value="HATPase_c"/>
    <property type="match status" value="1"/>
</dbReference>
<gene>
    <name evidence="10" type="ORF">GWC95_07655</name>
</gene>
<dbReference type="InterPro" id="IPR005467">
    <property type="entry name" value="His_kinase_dom"/>
</dbReference>
<dbReference type="PANTHER" id="PTHR45436">
    <property type="entry name" value="SENSOR HISTIDINE KINASE YKOH"/>
    <property type="match status" value="1"/>
</dbReference>
<dbReference type="RefSeq" id="WP_161818100.1">
    <property type="nucleotide sequence ID" value="NZ_JAACJS010000011.1"/>
</dbReference>
<dbReference type="InterPro" id="IPR003594">
    <property type="entry name" value="HATPase_dom"/>
</dbReference>
<evidence type="ECO:0000256" key="4">
    <source>
        <dbReference type="ARBA" id="ARBA00022679"/>
    </source>
</evidence>
<dbReference type="SMART" id="SM00388">
    <property type="entry name" value="HisKA"/>
    <property type="match status" value="1"/>
</dbReference>
<evidence type="ECO:0000259" key="9">
    <source>
        <dbReference type="PROSITE" id="PS50109"/>
    </source>
</evidence>
<dbReference type="InterPro" id="IPR050428">
    <property type="entry name" value="TCS_sensor_his_kinase"/>
</dbReference>
<comment type="catalytic activity">
    <reaction evidence="1">
        <text>ATP + protein L-histidine = ADP + protein N-phospho-L-histidine.</text>
        <dbReference type="EC" id="2.7.13.3"/>
    </reaction>
</comment>
<keyword evidence="8" id="KW-0472">Membrane</keyword>
<dbReference type="CDD" id="cd00082">
    <property type="entry name" value="HisKA"/>
    <property type="match status" value="1"/>
</dbReference>
<dbReference type="InterPro" id="IPR003661">
    <property type="entry name" value="HisK_dim/P_dom"/>
</dbReference>
<dbReference type="Pfam" id="PF02518">
    <property type="entry name" value="HATPase_c"/>
    <property type="match status" value="1"/>
</dbReference>
<dbReference type="PANTHER" id="PTHR45436:SF5">
    <property type="entry name" value="SENSOR HISTIDINE KINASE TRCS"/>
    <property type="match status" value="1"/>
</dbReference>
<keyword evidence="4" id="KW-0808">Transferase</keyword>
<organism evidence="10 11">
    <name type="scientific">Sediminibacterium roseum</name>
    <dbReference type="NCBI Taxonomy" id="1978412"/>
    <lineage>
        <taxon>Bacteria</taxon>
        <taxon>Pseudomonadati</taxon>
        <taxon>Bacteroidota</taxon>
        <taxon>Chitinophagia</taxon>
        <taxon>Chitinophagales</taxon>
        <taxon>Chitinophagaceae</taxon>
        <taxon>Sediminibacterium</taxon>
    </lineage>
</organism>
<evidence type="ECO:0000256" key="2">
    <source>
        <dbReference type="ARBA" id="ARBA00012438"/>
    </source>
</evidence>
<dbReference type="EMBL" id="JAACJS010000011">
    <property type="protein sequence ID" value="NCI49792.1"/>
    <property type="molecule type" value="Genomic_DNA"/>
</dbReference>
<dbReference type="SUPFAM" id="SSF47384">
    <property type="entry name" value="Homodimeric domain of signal transducing histidine kinase"/>
    <property type="match status" value="1"/>
</dbReference>
<feature type="domain" description="Histidine kinase" evidence="9">
    <location>
        <begin position="208"/>
        <end position="417"/>
    </location>
</feature>
<evidence type="ECO:0000256" key="1">
    <source>
        <dbReference type="ARBA" id="ARBA00000085"/>
    </source>
</evidence>
<dbReference type="SUPFAM" id="SSF55874">
    <property type="entry name" value="ATPase domain of HSP90 chaperone/DNA topoisomerase II/histidine kinase"/>
    <property type="match status" value="1"/>
</dbReference>
<feature type="transmembrane region" description="Helical" evidence="8">
    <location>
        <begin position="118"/>
        <end position="140"/>
    </location>
</feature>
<evidence type="ECO:0000313" key="11">
    <source>
        <dbReference type="Proteomes" id="UP000753802"/>
    </source>
</evidence>
<evidence type="ECO:0000256" key="7">
    <source>
        <dbReference type="ARBA" id="ARBA00022989"/>
    </source>
</evidence>
<keyword evidence="6 10" id="KW-0418">Kinase</keyword>